<dbReference type="InterPro" id="IPR036259">
    <property type="entry name" value="MFS_trans_sf"/>
</dbReference>
<feature type="transmembrane region" description="Helical" evidence="6">
    <location>
        <begin position="343"/>
        <end position="367"/>
    </location>
</feature>
<keyword evidence="4 6" id="KW-0472">Membrane</keyword>
<dbReference type="AlphaFoldDB" id="A0A1X2H9T0"/>
<evidence type="ECO:0000256" key="6">
    <source>
        <dbReference type="SAM" id="Phobius"/>
    </source>
</evidence>
<dbReference type="Gene3D" id="1.20.1250.20">
    <property type="entry name" value="MFS general substrate transporter like domains"/>
    <property type="match status" value="1"/>
</dbReference>
<evidence type="ECO:0000256" key="5">
    <source>
        <dbReference type="SAM" id="MobiDB-lite"/>
    </source>
</evidence>
<feature type="transmembrane region" description="Helical" evidence="6">
    <location>
        <begin position="119"/>
        <end position="142"/>
    </location>
</feature>
<dbReference type="GO" id="GO:0022857">
    <property type="term" value="F:transmembrane transporter activity"/>
    <property type="evidence" value="ECO:0007669"/>
    <property type="project" value="InterPro"/>
</dbReference>
<dbReference type="Proteomes" id="UP000242180">
    <property type="component" value="Unassembled WGS sequence"/>
</dbReference>
<comment type="subcellular location">
    <subcellularLocation>
        <location evidence="1">Membrane</location>
        <topology evidence="1">Multi-pass membrane protein</topology>
    </subcellularLocation>
</comment>
<organism evidence="8 9">
    <name type="scientific">Syncephalastrum racemosum</name>
    <name type="common">Filamentous fungus</name>
    <dbReference type="NCBI Taxonomy" id="13706"/>
    <lineage>
        <taxon>Eukaryota</taxon>
        <taxon>Fungi</taxon>
        <taxon>Fungi incertae sedis</taxon>
        <taxon>Mucoromycota</taxon>
        <taxon>Mucoromycotina</taxon>
        <taxon>Mucoromycetes</taxon>
        <taxon>Mucorales</taxon>
        <taxon>Syncephalastraceae</taxon>
        <taxon>Syncephalastrum</taxon>
    </lineage>
</organism>
<feature type="transmembrane region" description="Helical" evidence="6">
    <location>
        <begin position="524"/>
        <end position="543"/>
    </location>
</feature>
<proteinExistence type="predicted"/>
<feature type="domain" description="Major facilitator superfamily (MFS) profile" evidence="7">
    <location>
        <begin position="88"/>
        <end position="548"/>
    </location>
</feature>
<dbReference type="OMA" id="HIRRFLY"/>
<accession>A0A1X2H9T0</accession>
<dbReference type="OrthoDB" id="440553at2759"/>
<feature type="compositionally biased region" description="Acidic residues" evidence="5">
    <location>
        <begin position="280"/>
        <end position="290"/>
    </location>
</feature>
<dbReference type="Pfam" id="PF07690">
    <property type="entry name" value="MFS_1"/>
    <property type="match status" value="1"/>
</dbReference>
<feature type="compositionally biased region" description="Basic and acidic residues" evidence="5">
    <location>
        <begin position="291"/>
        <end position="300"/>
    </location>
</feature>
<dbReference type="InParanoid" id="A0A1X2H9T0"/>
<dbReference type="InterPro" id="IPR020846">
    <property type="entry name" value="MFS_dom"/>
</dbReference>
<dbReference type="InterPro" id="IPR011701">
    <property type="entry name" value="MFS"/>
</dbReference>
<evidence type="ECO:0000256" key="2">
    <source>
        <dbReference type="ARBA" id="ARBA00022692"/>
    </source>
</evidence>
<dbReference type="STRING" id="13706.A0A1X2H9T0"/>
<dbReference type="PROSITE" id="PS50850">
    <property type="entry name" value="MFS"/>
    <property type="match status" value="1"/>
</dbReference>
<dbReference type="SUPFAM" id="SSF103473">
    <property type="entry name" value="MFS general substrate transporter"/>
    <property type="match status" value="1"/>
</dbReference>
<keyword evidence="3 6" id="KW-1133">Transmembrane helix</keyword>
<feature type="transmembrane region" description="Helical" evidence="6">
    <location>
        <begin position="429"/>
        <end position="450"/>
    </location>
</feature>
<dbReference type="EMBL" id="MCGN01000006">
    <property type="protein sequence ID" value="ORY95409.1"/>
    <property type="molecule type" value="Genomic_DNA"/>
</dbReference>
<feature type="compositionally biased region" description="Polar residues" evidence="5">
    <location>
        <begin position="9"/>
        <end position="23"/>
    </location>
</feature>
<protein>
    <submittedName>
        <fullName evidence="8">Major facilitator superfamily domain-containing protein</fullName>
    </submittedName>
</protein>
<feature type="transmembrane region" description="Helical" evidence="6">
    <location>
        <begin position="154"/>
        <end position="180"/>
    </location>
</feature>
<evidence type="ECO:0000256" key="1">
    <source>
        <dbReference type="ARBA" id="ARBA00004141"/>
    </source>
</evidence>
<feature type="region of interest" description="Disordered" evidence="5">
    <location>
        <begin position="1"/>
        <end position="45"/>
    </location>
</feature>
<feature type="transmembrane region" description="Helical" evidence="6">
    <location>
        <begin position="456"/>
        <end position="479"/>
    </location>
</feature>
<evidence type="ECO:0000259" key="7">
    <source>
        <dbReference type="PROSITE" id="PS50850"/>
    </source>
</evidence>
<feature type="transmembrane region" description="Helical" evidence="6">
    <location>
        <begin position="491"/>
        <end position="512"/>
    </location>
</feature>
<evidence type="ECO:0000313" key="8">
    <source>
        <dbReference type="EMBL" id="ORY95409.1"/>
    </source>
</evidence>
<evidence type="ECO:0000256" key="4">
    <source>
        <dbReference type="ARBA" id="ARBA00023136"/>
    </source>
</evidence>
<dbReference type="GO" id="GO:0005886">
    <property type="term" value="C:plasma membrane"/>
    <property type="evidence" value="ECO:0007669"/>
    <property type="project" value="TreeGrafter"/>
</dbReference>
<name>A0A1X2H9T0_SYNRA</name>
<feature type="region of interest" description="Disordered" evidence="5">
    <location>
        <begin position="275"/>
        <end position="332"/>
    </location>
</feature>
<evidence type="ECO:0000313" key="9">
    <source>
        <dbReference type="Proteomes" id="UP000242180"/>
    </source>
</evidence>
<dbReference type="PANTHER" id="PTHR23502:SF5">
    <property type="entry name" value="QUINIDINE RESISTANCE PROTEIN 3"/>
    <property type="match status" value="1"/>
</dbReference>
<gene>
    <name evidence="8" type="ORF">BCR43DRAFT_564309</name>
</gene>
<sequence>MAKPLGVPATTSEATITDTSSSAHVAVPISRDESTPPSTLLSSSREKCNDRPIRLGRRLMTLLRSRIAFRPPLTQDPRTFSKGQKRWIIACLALGSSLNGFCSTIYFPGIPDLTTELAASNITVTLTTSLFILFGGFGPIMWASMSDYYHIRRFLYLASLLIFTAASAGCALVNNIYLLIVLRCIQSVGTSGAGTVSDCWETTERGAAFSVLFVGQFFGPLVGPILGGGMTTGLGWRSTFWFCSGYGVFLFCFLFVFLPETYRLDHAWAIKEKEEKTEVTQDEEGQGQEQEQEHEQEQQHGRHSSNASTIATHNSSSPHLSTDGRSINNAPQRTRLNPLQSVALLRHAFVILIALGTGICFGTMFTIETTIPNLYETYYSFESWQIGLSFVGAGIGNLIGSYVSGRVSDHLLKRARKQRGGTAKTEDRLTINAWPGGFFLVPLGVLLWGWSIEAVLSVFVSIVGFGVVCFGMSQVYAAGSAYLVDAIPGRGASVTAASNVVRMTLACVLSLIAEPVVHSIGSGYLAVILAGLNVTGMCFFVAVKFKGQRLREIAGHGDNYE</sequence>
<dbReference type="PANTHER" id="PTHR23502">
    <property type="entry name" value="MAJOR FACILITATOR SUPERFAMILY"/>
    <property type="match status" value="1"/>
</dbReference>
<feature type="compositionally biased region" description="Polar residues" evidence="5">
    <location>
        <begin position="304"/>
        <end position="332"/>
    </location>
</feature>
<keyword evidence="2 6" id="KW-0812">Transmembrane</keyword>
<comment type="caution">
    <text evidence="8">The sequence shown here is derived from an EMBL/GenBank/DDBJ whole genome shotgun (WGS) entry which is preliminary data.</text>
</comment>
<keyword evidence="9" id="KW-1185">Reference proteome</keyword>
<feature type="transmembrane region" description="Helical" evidence="6">
    <location>
        <begin position="87"/>
        <end position="107"/>
    </location>
</feature>
<evidence type="ECO:0000256" key="3">
    <source>
        <dbReference type="ARBA" id="ARBA00022989"/>
    </source>
</evidence>
<feature type="transmembrane region" description="Helical" evidence="6">
    <location>
        <begin position="387"/>
        <end position="408"/>
    </location>
</feature>
<reference evidence="8 9" key="1">
    <citation type="submission" date="2016-07" db="EMBL/GenBank/DDBJ databases">
        <title>Pervasive Adenine N6-methylation of Active Genes in Fungi.</title>
        <authorList>
            <consortium name="DOE Joint Genome Institute"/>
            <person name="Mondo S.J."/>
            <person name="Dannebaum R.O."/>
            <person name="Kuo R.C."/>
            <person name="Labutti K."/>
            <person name="Haridas S."/>
            <person name="Kuo A."/>
            <person name="Salamov A."/>
            <person name="Ahrendt S.R."/>
            <person name="Lipzen A."/>
            <person name="Sullivan W."/>
            <person name="Andreopoulos W.B."/>
            <person name="Clum A."/>
            <person name="Lindquist E."/>
            <person name="Daum C."/>
            <person name="Ramamoorthy G.K."/>
            <person name="Gryganskyi A."/>
            <person name="Culley D."/>
            <person name="Magnuson J.K."/>
            <person name="James T.Y."/>
            <person name="O'Malley M.A."/>
            <person name="Stajich J.E."/>
            <person name="Spatafora J.W."/>
            <person name="Visel A."/>
            <person name="Grigoriev I.V."/>
        </authorList>
    </citation>
    <scope>NUCLEOTIDE SEQUENCE [LARGE SCALE GENOMIC DNA]</scope>
    <source>
        <strain evidence="8 9">NRRL 2496</strain>
    </source>
</reference>
<feature type="transmembrane region" description="Helical" evidence="6">
    <location>
        <begin position="239"/>
        <end position="258"/>
    </location>
</feature>